<dbReference type="AlphaFoldDB" id="A0A1J1CBK8"/>
<gene>
    <name evidence="1" type="ORF">Cabys_3040</name>
</gene>
<organism evidence="1 2">
    <name type="scientific">Caldithrix abyssi DSM 13497</name>
    <dbReference type="NCBI Taxonomy" id="880073"/>
    <lineage>
        <taxon>Bacteria</taxon>
        <taxon>Pseudomonadati</taxon>
        <taxon>Calditrichota</taxon>
        <taxon>Calditrichia</taxon>
        <taxon>Calditrichales</taxon>
        <taxon>Calditrichaceae</taxon>
        <taxon>Caldithrix</taxon>
    </lineage>
</organism>
<sequence>MKYLFRQGGCDFFSVLKTHPPSPFFKKPLKKIRKIREF</sequence>
<protein>
    <submittedName>
        <fullName evidence="1">Uncharacterized protein</fullName>
    </submittedName>
</protein>
<proteinExistence type="predicted"/>
<name>A0A1J1CBK8_CALAY</name>
<dbReference type="KEGG" id="caby:Cabys_3040"/>
<accession>A0A1J1CBK8</accession>
<reference evidence="1 2" key="1">
    <citation type="submission" date="2016-11" db="EMBL/GenBank/DDBJ databases">
        <title>Genomic analysis of Caldithrix abyssi and proposal of a novel bacterial phylum Caldithrichaeota.</title>
        <authorList>
            <person name="Kublanov I."/>
            <person name="Sigalova O."/>
            <person name="Gavrilov S."/>
            <person name="Lebedinsky A."/>
            <person name="Ivanova N."/>
            <person name="Daum C."/>
            <person name="Reddy T."/>
            <person name="Klenk H.P."/>
            <person name="Goker M."/>
            <person name="Reva O."/>
            <person name="Miroshnichenko M."/>
            <person name="Kyprides N."/>
            <person name="Woyke T."/>
            <person name="Gelfand M."/>
        </authorList>
    </citation>
    <scope>NUCLEOTIDE SEQUENCE [LARGE SCALE GENOMIC DNA]</scope>
    <source>
        <strain evidence="1 2">LF13</strain>
    </source>
</reference>
<dbReference type="Proteomes" id="UP000183868">
    <property type="component" value="Chromosome"/>
</dbReference>
<evidence type="ECO:0000313" key="1">
    <source>
        <dbReference type="EMBL" id="APF19788.1"/>
    </source>
</evidence>
<evidence type="ECO:0000313" key="2">
    <source>
        <dbReference type="Proteomes" id="UP000183868"/>
    </source>
</evidence>
<dbReference type="EMBL" id="CP018099">
    <property type="protein sequence ID" value="APF19788.1"/>
    <property type="molecule type" value="Genomic_DNA"/>
</dbReference>